<organism evidence="6 7">
    <name type="scientific">Escallonia rubra</name>
    <dbReference type="NCBI Taxonomy" id="112253"/>
    <lineage>
        <taxon>Eukaryota</taxon>
        <taxon>Viridiplantae</taxon>
        <taxon>Streptophyta</taxon>
        <taxon>Embryophyta</taxon>
        <taxon>Tracheophyta</taxon>
        <taxon>Spermatophyta</taxon>
        <taxon>Magnoliopsida</taxon>
        <taxon>eudicotyledons</taxon>
        <taxon>Gunneridae</taxon>
        <taxon>Pentapetalae</taxon>
        <taxon>asterids</taxon>
        <taxon>campanulids</taxon>
        <taxon>Escalloniales</taxon>
        <taxon>Escalloniaceae</taxon>
        <taxon>Escallonia</taxon>
    </lineage>
</organism>
<keyword evidence="3" id="KW-0964">Secreted</keyword>
<dbReference type="PANTHER" id="PTHR31279:SF18">
    <property type="entry name" value="PROTEIN EXORDIUM-LIKE 7"/>
    <property type="match status" value="1"/>
</dbReference>
<protein>
    <submittedName>
        <fullName evidence="6">Uncharacterized protein</fullName>
    </submittedName>
</protein>
<proteinExistence type="inferred from homology"/>
<evidence type="ECO:0000256" key="5">
    <source>
        <dbReference type="ARBA" id="ARBA00023591"/>
    </source>
</evidence>
<reference evidence="6" key="1">
    <citation type="submission" date="2022-12" db="EMBL/GenBank/DDBJ databases">
        <title>Draft genome assemblies for two species of Escallonia (Escalloniales).</title>
        <authorList>
            <person name="Chanderbali A."/>
            <person name="Dervinis C."/>
            <person name="Anghel I."/>
            <person name="Soltis D."/>
            <person name="Soltis P."/>
            <person name="Zapata F."/>
        </authorList>
    </citation>
    <scope>NUCLEOTIDE SEQUENCE</scope>
    <source>
        <strain evidence="6">UCBG92.1500</strain>
        <tissue evidence="6">Leaf</tissue>
    </source>
</reference>
<keyword evidence="7" id="KW-1185">Reference proteome</keyword>
<evidence type="ECO:0000256" key="4">
    <source>
        <dbReference type="ARBA" id="ARBA00022729"/>
    </source>
</evidence>
<keyword evidence="2" id="KW-0052">Apoplast</keyword>
<dbReference type="EMBL" id="JAVXUO010002339">
    <property type="protein sequence ID" value="KAK2974077.1"/>
    <property type="molecule type" value="Genomic_DNA"/>
</dbReference>
<comment type="subcellular location">
    <subcellularLocation>
        <location evidence="1">Secreted</location>
        <location evidence="1">Extracellular space</location>
        <location evidence="1">Apoplast</location>
    </subcellularLocation>
</comment>
<dbReference type="Proteomes" id="UP001187471">
    <property type="component" value="Unassembled WGS sequence"/>
</dbReference>
<dbReference type="PANTHER" id="PTHR31279">
    <property type="entry name" value="PROTEIN EXORDIUM-LIKE 5"/>
    <property type="match status" value="1"/>
</dbReference>
<dbReference type="AlphaFoldDB" id="A0AA88QQJ3"/>
<evidence type="ECO:0000313" key="6">
    <source>
        <dbReference type="EMBL" id="KAK2974077.1"/>
    </source>
</evidence>
<dbReference type="InterPro" id="IPR006766">
    <property type="entry name" value="EXORDIUM-like"/>
</dbReference>
<evidence type="ECO:0000313" key="7">
    <source>
        <dbReference type="Proteomes" id="UP001187471"/>
    </source>
</evidence>
<sequence length="179" mass="20503">MAWTSIHQAFSWLSAKLYWEKARRVSPQNHHNWAPGKTTMSLRKTWLCSRRYVGFSNTSEGLSQLGSSLSVLQQEYSSERFEFYRKISLSPRRYSSSTSMIKDPFPGPRNCAISAIRPFSEQTSRHVYGSGGGGGFVGEVYKDSWGDGYNVNGVKKRRFLVQWVWNPVKRRCFGPNAMD</sequence>
<comment type="similarity">
    <text evidence="5">Belongs to the EXORDIUM family.</text>
</comment>
<dbReference type="GO" id="GO:0048046">
    <property type="term" value="C:apoplast"/>
    <property type="evidence" value="ECO:0007669"/>
    <property type="project" value="UniProtKB-SubCell"/>
</dbReference>
<evidence type="ECO:0000256" key="2">
    <source>
        <dbReference type="ARBA" id="ARBA00022523"/>
    </source>
</evidence>
<name>A0AA88QQJ3_9ASTE</name>
<comment type="caution">
    <text evidence="6">The sequence shown here is derived from an EMBL/GenBank/DDBJ whole genome shotgun (WGS) entry which is preliminary data.</text>
</comment>
<keyword evidence="4" id="KW-0732">Signal</keyword>
<dbReference type="Pfam" id="PF04674">
    <property type="entry name" value="Phi_1"/>
    <property type="match status" value="1"/>
</dbReference>
<evidence type="ECO:0000256" key="1">
    <source>
        <dbReference type="ARBA" id="ARBA00004271"/>
    </source>
</evidence>
<evidence type="ECO:0000256" key="3">
    <source>
        <dbReference type="ARBA" id="ARBA00022525"/>
    </source>
</evidence>
<gene>
    <name evidence="6" type="ORF">RJ640_015747</name>
</gene>
<accession>A0AA88QQJ3</accession>